<keyword evidence="1" id="KW-0805">Transcription regulation</keyword>
<sequence length="83" mass="9794">MRCSHKRNEFLSMRRRGGRKMVSFTVPKKPKCAIQHKLDKLRRIIPGGQKMDVETLFRLTIQQILMLQLKVNVLQRLSELYGV</sequence>
<name>A0A822Y8D9_NELNU</name>
<evidence type="ECO:0000313" key="5">
    <source>
        <dbReference type="Proteomes" id="UP000607653"/>
    </source>
</evidence>
<comment type="caution">
    <text evidence="4">The sequence shown here is derived from an EMBL/GenBank/DDBJ whole genome shotgun (WGS) entry which is preliminary data.</text>
</comment>
<accession>A0A822Y8D9</accession>
<evidence type="ECO:0000313" key="4">
    <source>
        <dbReference type="EMBL" id="DAD27569.1"/>
    </source>
</evidence>
<dbReference type="PROSITE" id="PS50888">
    <property type="entry name" value="BHLH"/>
    <property type="match status" value="1"/>
</dbReference>
<dbReference type="InterPro" id="IPR044660">
    <property type="entry name" value="IBH1-like"/>
</dbReference>
<dbReference type="EMBL" id="DUZY01000002">
    <property type="protein sequence ID" value="DAD27569.1"/>
    <property type="molecule type" value="Genomic_DNA"/>
</dbReference>
<gene>
    <name evidence="4" type="ORF">HUJ06_029037</name>
</gene>
<feature type="domain" description="BHLH" evidence="3">
    <location>
        <begin position="18"/>
        <end position="67"/>
    </location>
</feature>
<proteinExistence type="predicted"/>
<dbReference type="GO" id="GO:0006355">
    <property type="term" value="P:regulation of DNA-templated transcription"/>
    <property type="evidence" value="ECO:0007669"/>
    <property type="project" value="InterPro"/>
</dbReference>
<dbReference type="Proteomes" id="UP000607653">
    <property type="component" value="Unassembled WGS sequence"/>
</dbReference>
<evidence type="ECO:0000256" key="1">
    <source>
        <dbReference type="ARBA" id="ARBA00023015"/>
    </source>
</evidence>
<dbReference type="AlphaFoldDB" id="A0A822Y8D9"/>
<dbReference type="PANTHER" id="PTHR33124:SF9">
    <property type="entry name" value="TRANSCRIPTION FACTOR"/>
    <property type="match status" value="1"/>
</dbReference>
<dbReference type="InterPro" id="IPR036638">
    <property type="entry name" value="HLH_DNA-bd_sf"/>
</dbReference>
<keyword evidence="2" id="KW-0804">Transcription</keyword>
<reference evidence="4 5" key="1">
    <citation type="journal article" date="2020" name="Mol. Biol. Evol.">
        <title>Distinct Expression and Methylation Patterns for Genes with Different Fates following a Single Whole-Genome Duplication in Flowering Plants.</title>
        <authorList>
            <person name="Shi T."/>
            <person name="Rahmani R.S."/>
            <person name="Gugger P.F."/>
            <person name="Wang M."/>
            <person name="Li H."/>
            <person name="Zhang Y."/>
            <person name="Li Z."/>
            <person name="Wang Q."/>
            <person name="Van de Peer Y."/>
            <person name="Marchal K."/>
            <person name="Chen J."/>
        </authorList>
    </citation>
    <scope>NUCLEOTIDE SEQUENCE [LARGE SCALE GENOMIC DNA]</scope>
    <source>
        <tissue evidence="4">Leaf</tissue>
    </source>
</reference>
<evidence type="ECO:0000259" key="3">
    <source>
        <dbReference type="PROSITE" id="PS50888"/>
    </source>
</evidence>
<dbReference type="GO" id="GO:0046983">
    <property type="term" value="F:protein dimerization activity"/>
    <property type="evidence" value="ECO:0007669"/>
    <property type="project" value="InterPro"/>
</dbReference>
<organism evidence="4 5">
    <name type="scientific">Nelumbo nucifera</name>
    <name type="common">Sacred lotus</name>
    <dbReference type="NCBI Taxonomy" id="4432"/>
    <lineage>
        <taxon>Eukaryota</taxon>
        <taxon>Viridiplantae</taxon>
        <taxon>Streptophyta</taxon>
        <taxon>Embryophyta</taxon>
        <taxon>Tracheophyta</taxon>
        <taxon>Spermatophyta</taxon>
        <taxon>Magnoliopsida</taxon>
        <taxon>Proteales</taxon>
        <taxon>Nelumbonaceae</taxon>
        <taxon>Nelumbo</taxon>
    </lineage>
</organism>
<keyword evidence="5" id="KW-1185">Reference proteome</keyword>
<evidence type="ECO:0000256" key="2">
    <source>
        <dbReference type="ARBA" id="ARBA00023163"/>
    </source>
</evidence>
<dbReference type="PANTHER" id="PTHR33124">
    <property type="entry name" value="TRANSCRIPTION FACTOR IBH1-LIKE 1"/>
    <property type="match status" value="1"/>
</dbReference>
<protein>
    <recommendedName>
        <fullName evidence="3">BHLH domain-containing protein</fullName>
    </recommendedName>
</protein>
<dbReference type="InterPro" id="IPR011598">
    <property type="entry name" value="bHLH_dom"/>
</dbReference>
<dbReference type="SUPFAM" id="SSF47459">
    <property type="entry name" value="HLH, helix-loop-helix DNA-binding domain"/>
    <property type="match status" value="1"/>
</dbReference>